<evidence type="ECO:0000256" key="6">
    <source>
        <dbReference type="ARBA" id="ARBA00023187"/>
    </source>
</evidence>
<keyword evidence="3" id="KW-0507">mRNA processing</keyword>
<dbReference type="GO" id="GO:0071014">
    <property type="term" value="C:post-mRNA release spliceosomal complex"/>
    <property type="evidence" value="ECO:0007669"/>
    <property type="project" value="TreeGrafter"/>
</dbReference>
<evidence type="ECO:0000256" key="4">
    <source>
        <dbReference type="ARBA" id="ARBA00022728"/>
    </source>
</evidence>
<evidence type="ECO:0000313" key="15">
    <source>
        <dbReference type="EMBL" id="WBW72519.1"/>
    </source>
</evidence>
<dbReference type="Proteomes" id="UP001212411">
    <property type="component" value="Chromosome 1"/>
</dbReference>
<organism evidence="15 16">
    <name type="scientific">Schizosaccharomyces osmophilus</name>
    <dbReference type="NCBI Taxonomy" id="2545709"/>
    <lineage>
        <taxon>Eukaryota</taxon>
        <taxon>Fungi</taxon>
        <taxon>Dikarya</taxon>
        <taxon>Ascomycota</taxon>
        <taxon>Taphrinomycotina</taxon>
        <taxon>Schizosaccharomycetes</taxon>
        <taxon>Schizosaccharomycetales</taxon>
        <taxon>Schizosaccharomycetaceae</taxon>
        <taxon>Schizosaccharomyces</taxon>
    </lineage>
</organism>
<evidence type="ECO:0000256" key="5">
    <source>
        <dbReference type="ARBA" id="ARBA00022737"/>
    </source>
</evidence>
<dbReference type="KEGG" id="som:SOMG_00552"/>
<dbReference type="InterPro" id="IPR055433">
    <property type="entry name" value="HAT_Syf1-like_N"/>
</dbReference>
<accession>A0AAE9WBD2</accession>
<evidence type="ECO:0000256" key="10">
    <source>
        <dbReference type="ARBA" id="ARBA00067212"/>
    </source>
</evidence>
<dbReference type="SMART" id="SM00386">
    <property type="entry name" value="HAT"/>
    <property type="match status" value="11"/>
</dbReference>
<dbReference type="InterPro" id="IPR045075">
    <property type="entry name" value="Syf1-like"/>
</dbReference>
<dbReference type="PANTHER" id="PTHR11246:SF5">
    <property type="entry name" value="PRE-MRNA-SPLICING FACTOR SYF1"/>
    <property type="match status" value="1"/>
</dbReference>
<keyword evidence="5" id="KW-0677">Repeat</keyword>
<keyword evidence="6" id="KW-0508">mRNA splicing</keyword>
<dbReference type="InterPro" id="IPR003107">
    <property type="entry name" value="HAT"/>
</dbReference>
<feature type="compositionally biased region" description="Polar residues" evidence="11">
    <location>
        <begin position="773"/>
        <end position="788"/>
    </location>
</feature>
<evidence type="ECO:0000256" key="3">
    <source>
        <dbReference type="ARBA" id="ARBA00022664"/>
    </source>
</evidence>
<keyword evidence="4" id="KW-0747">Spliceosome</keyword>
<dbReference type="RefSeq" id="XP_056036762.1">
    <property type="nucleotide sequence ID" value="XM_056179346.1"/>
</dbReference>
<evidence type="ECO:0000259" key="13">
    <source>
        <dbReference type="Pfam" id="PF23231"/>
    </source>
</evidence>
<dbReference type="GO" id="GO:0000349">
    <property type="term" value="P:generation of catalytic spliceosome for first transesterification step"/>
    <property type="evidence" value="ECO:0007669"/>
    <property type="project" value="TreeGrafter"/>
</dbReference>
<dbReference type="FunFam" id="1.25.40.10:FF:000137">
    <property type="entry name" value="Pre-mRNA-splicing factor syf1"/>
    <property type="match status" value="1"/>
</dbReference>
<dbReference type="InterPro" id="IPR056350">
    <property type="entry name" value="HAT_Syf1_central"/>
</dbReference>
<dbReference type="Pfam" id="PF23220">
    <property type="entry name" value="HAT_Syf1_M"/>
    <property type="match status" value="1"/>
</dbReference>
<proteinExistence type="inferred from homology"/>
<dbReference type="Pfam" id="PF23231">
    <property type="entry name" value="HAT_Syf1_CNRKL1_C"/>
    <property type="match status" value="1"/>
</dbReference>
<evidence type="ECO:0000313" key="16">
    <source>
        <dbReference type="Proteomes" id="UP001212411"/>
    </source>
</evidence>
<gene>
    <name evidence="15" type="primary">cwf3</name>
    <name evidence="15" type="ORF">SOMG_00552</name>
</gene>
<feature type="domain" description="Pre-mRNA-splicing factor Syf1/CRNKL1-like C-terminal HAT-repeats" evidence="13">
    <location>
        <begin position="382"/>
        <end position="756"/>
    </location>
</feature>
<dbReference type="AlphaFoldDB" id="A0AAE9WBD2"/>
<comment type="similarity">
    <text evidence="2">Belongs to the crooked-neck family.</text>
</comment>
<dbReference type="Gene3D" id="1.25.40.10">
    <property type="entry name" value="Tetratricopeptide repeat domain"/>
    <property type="match status" value="4"/>
</dbReference>
<sequence>MSETAQLKVHSDLLDIEDEPFELELLRSPYSLRSWLRYLSARENSTLEKRVLLYERACSELPGSYKIWKAYLEMRLAHLEGGSFVSNPQAFLDVNSCFERALVLLHRMPVMWHMYLKFVMQQPDVTKVRKVFDAALRALPVTQHDDIWMLYLEFAEEIGGPFCIHVYRRYIQLEPRAVESYIEVLVNLELWNEAAHQYLDILNRPVFLSSKGKSNYQIWNEFSQLIVQHPEDIEQIDVERVFRAGIHRFTDQAGKLWTSLAQYYIRLGYYEKARSIFYEGITTVMTVRNFTQVFDAAVEFEEQWLSMRVENKPSQLKDEIGVDYHLSWLEKLLDQRSLYINDVILRQNINNVDEWQRRTTLVGDDREKIVQIYAEGLQKINPKLSIGSFGSFFSNFAKFYEDIGDVEQAKVIYEKATNVPYNSVNELAQVWINWAEMELKYQNFETARKLIGDAVQAPKRSNISFFDEALSPQVRLHKSAKIWMYYLDLEESVGSVDSTRKLYDRMFELKIATPQVVVNYANFLEENGFYEDSFKIYERGVALFSYPVAFELWTLYLVKFIERYKGKQFERGRDLFEQALEGCPSEFSKSIYLLYADYEENYGKVKRSISVLEKALKDVTPKDRLSVFNVLLLKVAFNYGALATRPIYERAIEILNDEEVKDVCLRYAEMETRLGEIDRARAIFTHGSQYCDPRVETEYWQRWQDFEVKYGNPEETVKEMLRIKRSIQVKFSTNTLNIAKQVASMETPLTSGDAMEQLELSQENSKPLAGFVASSTGPMGGIQQTNVVEQEPKNPDEIDLG</sequence>
<keyword evidence="7" id="KW-0539">Nucleus</keyword>
<reference evidence="15 16" key="1">
    <citation type="journal article" date="2023" name="G3 (Bethesda)">
        <title>A high-quality reference genome for the fission yeast Schizosaccharomyces osmophilus.</title>
        <authorList>
            <person name="Jia G.S."/>
            <person name="Zhang W.C."/>
            <person name="Liang Y."/>
            <person name="Liu X.H."/>
            <person name="Rhind N."/>
            <person name="Pidoux A."/>
            <person name="Brysch-Herzberg M."/>
            <person name="Du L.L."/>
        </authorList>
    </citation>
    <scope>NUCLEOTIDE SEQUENCE [LARGE SCALE GENOMIC DNA]</scope>
    <source>
        <strain evidence="15 16">CBS 15793</strain>
    </source>
</reference>
<dbReference type="GO" id="GO:0000974">
    <property type="term" value="C:Prp19 complex"/>
    <property type="evidence" value="ECO:0007669"/>
    <property type="project" value="TreeGrafter"/>
</dbReference>
<name>A0AAE9WBD2_9SCHI</name>
<evidence type="ECO:0000259" key="14">
    <source>
        <dbReference type="Pfam" id="PF23233"/>
    </source>
</evidence>
<dbReference type="Pfam" id="PF23233">
    <property type="entry name" value="HAT_Syf1_CNRKL1_N"/>
    <property type="match status" value="1"/>
</dbReference>
<feature type="domain" description="Pre-mRNA-splicing factor Syf1-like N-terminal HAT-repeats" evidence="14">
    <location>
        <begin position="17"/>
        <end position="175"/>
    </location>
</feature>
<dbReference type="SUPFAM" id="SSF48452">
    <property type="entry name" value="TPR-like"/>
    <property type="match status" value="4"/>
</dbReference>
<comment type="subcellular location">
    <subcellularLocation>
        <location evidence="1">Nucleus</location>
    </subcellularLocation>
</comment>
<evidence type="ECO:0000256" key="11">
    <source>
        <dbReference type="SAM" id="MobiDB-lite"/>
    </source>
</evidence>
<dbReference type="GO" id="GO:0071007">
    <property type="term" value="C:U2-type catalytic step 2 spliceosome"/>
    <property type="evidence" value="ECO:0007669"/>
    <property type="project" value="TreeGrafter"/>
</dbReference>
<comment type="function">
    <text evidence="8">Involved in pre-mRNA splicing and cell cycle progression.</text>
</comment>
<dbReference type="FunFam" id="1.25.40.10:FF:000023">
    <property type="entry name" value="Pre-mRNA-splicing factor SYF1"/>
    <property type="match status" value="1"/>
</dbReference>
<dbReference type="InterPro" id="IPR011990">
    <property type="entry name" value="TPR-like_helical_dom_sf"/>
</dbReference>
<protein>
    <recommendedName>
        <fullName evidence="9">Pre-mRNA-splicing factor SYF1</fullName>
    </recommendedName>
    <alternativeName>
        <fullName evidence="10">Pre-mRNA-splicing factor syf1</fullName>
    </alternativeName>
</protein>
<feature type="region of interest" description="Disordered" evidence="11">
    <location>
        <begin position="772"/>
        <end position="801"/>
    </location>
</feature>
<evidence type="ECO:0000256" key="9">
    <source>
        <dbReference type="ARBA" id="ARBA00039472"/>
    </source>
</evidence>
<keyword evidence="16" id="KW-1185">Reference proteome</keyword>
<evidence type="ECO:0000256" key="2">
    <source>
        <dbReference type="ARBA" id="ARBA00008644"/>
    </source>
</evidence>
<evidence type="ECO:0000256" key="1">
    <source>
        <dbReference type="ARBA" id="ARBA00004123"/>
    </source>
</evidence>
<dbReference type="GeneID" id="80874035"/>
<evidence type="ECO:0000259" key="12">
    <source>
        <dbReference type="Pfam" id="PF23220"/>
    </source>
</evidence>
<evidence type="ECO:0000256" key="7">
    <source>
        <dbReference type="ARBA" id="ARBA00023242"/>
    </source>
</evidence>
<feature type="domain" description="Pre-mRNA-splicing factor SYF1 central HAT repeats" evidence="12">
    <location>
        <begin position="178"/>
        <end position="380"/>
    </location>
</feature>
<dbReference type="InterPro" id="IPR055430">
    <property type="entry name" value="HAT_Syf1_CNRKL1_C"/>
</dbReference>
<dbReference type="EMBL" id="CP115611">
    <property type="protein sequence ID" value="WBW72519.1"/>
    <property type="molecule type" value="Genomic_DNA"/>
</dbReference>
<feature type="compositionally biased region" description="Basic and acidic residues" evidence="11">
    <location>
        <begin position="790"/>
        <end position="801"/>
    </location>
</feature>
<dbReference type="PANTHER" id="PTHR11246">
    <property type="entry name" value="PRE-MRNA SPLICING FACTOR"/>
    <property type="match status" value="1"/>
</dbReference>
<evidence type="ECO:0000256" key="8">
    <source>
        <dbReference type="ARBA" id="ARBA00037272"/>
    </source>
</evidence>